<dbReference type="RefSeq" id="WP_071065909.1">
    <property type="nucleotide sequence ID" value="NZ_MAXA01000241.1"/>
</dbReference>
<reference evidence="3" key="1">
    <citation type="submission" date="2016-07" db="EMBL/GenBank/DDBJ databases">
        <title>Frankia sp. NRRL B-16219 Genome sequencing.</title>
        <authorList>
            <person name="Ghodhbane-Gtari F."/>
            <person name="Swanson E."/>
            <person name="Gueddou A."/>
            <person name="Louati M."/>
            <person name="Nouioui I."/>
            <person name="Hezbri K."/>
            <person name="Abebe-Akele F."/>
            <person name="Simpson S."/>
            <person name="Morris K."/>
            <person name="Thomas K."/>
            <person name="Gtari M."/>
            <person name="Tisa L.S."/>
        </authorList>
    </citation>
    <scope>NUCLEOTIDE SEQUENCE [LARGE SCALE GENOMIC DNA]</scope>
    <source>
        <strain evidence="3">NRRL B-16219</strain>
    </source>
</reference>
<comment type="caution">
    <text evidence="2">The sequence shown here is derived from an EMBL/GenBank/DDBJ whole genome shotgun (WGS) entry which is preliminary data.</text>
</comment>
<keyword evidence="3" id="KW-1185">Reference proteome</keyword>
<name>A0A1S1PPE7_9ACTN</name>
<dbReference type="AlphaFoldDB" id="A0A1S1PPE7"/>
<protein>
    <submittedName>
        <fullName evidence="2">Uncharacterized protein</fullName>
    </submittedName>
</protein>
<evidence type="ECO:0000256" key="1">
    <source>
        <dbReference type="SAM" id="MobiDB-lite"/>
    </source>
</evidence>
<feature type="region of interest" description="Disordered" evidence="1">
    <location>
        <begin position="1"/>
        <end position="22"/>
    </location>
</feature>
<evidence type="ECO:0000313" key="2">
    <source>
        <dbReference type="EMBL" id="OHV23111.1"/>
    </source>
</evidence>
<feature type="compositionally biased region" description="Polar residues" evidence="1">
    <location>
        <begin position="52"/>
        <end position="63"/>
    </location>
</feature>
<proteinExistence type="predicted"/>
<dbReference type="Proteomes" id="UP000179769">
    <property type="component" value="Unassembled WGS sequence"/>
</dbReference>
<feature type="region of interest" description="Disordered" evidence="1">
    <location>
        <begin position="35"/>
        <end position="63"/>
    </location>
</feature>
<sequence>MRRIAEAADSLGHDYLTGSPPDRRWRISSVRLTRPRSNSVPHLESDLGVTLDSDTLSPVSQRQ</sequence>
<organism evidence="2 3">
    <name type="scientific">Parafrankia soli</name>
    <dbReference type="NCBI Taxonomy" id="2599596"/>
    <lineage>
        <taxon>Bacteria</taxon>
        <taxon>Bacillati</taxon>
        <taxon>Actinomycetota</taxon>
        <taxon>Actinomycetes</taxon>
        <taxon>Frankiales</taxon>
        <taxon>Frankiaceae</taxon>
        <taxon>Parafrankia</taxon>
    </lineage>
</organism>
<accession>A0A1S1PPE7</accession>
<gene>
    <name evidence="2" type="ORF">BBK14_24640</name>
</gene>
<dbReference type="EMBL" id="MAXA01000241">
    <property type="protein sequence ID" value="OHV23111.1"/>
    <property type="molecule type" value="Genomic_DNA"/>
</dbReference>
<evidence type="ECO:0000313" key="3">
    <source>
        <dbReference type="Proteomes" id="UP000179769"/>
    </source>
</evidence>